<name>A0AAV7VNE9_PLEWA</name>
<dbReference type="Proteomes" id="UP001066276">
    <property type="component" value="Chromosome 2_1"/>
</dbReference>
<proteinExistence type="predicted"/>
<sequence length="86" mass="9519">MQCADSLERRTEELGWAHVDLRPVVFGRVVVRPQEQTQGEIPQSIGAPLGAKTRLGARRARGLPVDSSERQAEELGRVRVLEISSD</sequence>
<organism evidence="1 2">
    <name type="scientific">Pleurodeles waltl</name>
    <name type="common">Iberian ribbed newt</name>
    <dbReference type="NCBI Taxonomy" id="8319"/>
    <lineage>
        <taxon>Eukaryota</taxon>
        <taxon>Metazoa</taxon>
        <taxon>Chordata</taxon>
        <taxon>Craniata</taxon>
        <taxon>Vertebrata</taxon>
        <taxon>Euteleostomi</taxon>
        <taxon>Amphibia</taxon>
        <taxon>Batrachia</taxon>
        <taxon>Caudata</taxon>
        <taxon>Salamandroidea</taxon>
        <taxon>Salamandridae</taxon>
        <taxon>Pleurodelinae</taxon>
        <taxon>Pleurodeles</taxon>
    </lineage>
</organism>
<evidence type="ECO:0000313" key="1">
    <source>
        <dbReference type="EMBL" id="KAJ1202212.1"/>
    </source>
</evidence>
<comment type="caution">
    <text evidence="1">The sequence shown here is derived from an EMBL/GenBank/DDBJ whole genome shotgun (WGS) entry which is preliminary data.</text>
</comment>
<gene>
    <name evidence="1" type="ORF">NDU88_006013</name>
</gene>
<dbReference type="EMBL" id="JANPWB010000003">
    <property type="protein sequence ID" value="KAJ1202212.1"/>
    <property type="molecule type" value="Genomic_DNA"/>
</dbReference>
<dbReference type="AlphaFoldDB" id="A0AAV7VNE9"/>
<reference evidence="1" key="1">
    <citation type="journal article" date="2022" name="bioRxiv">
        <title>Sequencing and chromosome-scale assembly of the giantPleurodeles waltlgenome.</title>
        <authorList>
            <person name="Brown T."/>
            <person name="Elewa A."/>
            <person name="Iarovenko S."/>
            <person name="Subramanian E."/>
            <person name="Araus A.J."/>
            <person name="Petzold A."/>
            <person name="Susuki M."/>
            <person name="Suzuki K.-i.T."/>
            <person name="Hayashi T."/>
            <person name="Toyoda A."/>
            <person name="Oliveira C."/>
            <person name="Osipova E."/>
            <person name="Leigh N.D."/>
            <person name="Simon A."/>
            <person name="Yun M.H."/>
        </authorList>
    </citation>
    <scope>NUCLEOTIDE SEQUENCE</scope>
    <source>
        <strain evidence="1">20211129_DDA</strain>
        <tissue evidence="1">Liver</tissue>
    </source>
</reference>
<protein>
    <submittedName>
        <fullName evidence="1">Uncharacterized protein</fullName>
    </submittedName>
</protein>
<accession>A0AAV7VNE9</accession>
<evidence type="ECO:0000313" key="2">
    <source>
        <dbReference type="Proteomes" id="UP001066276"/>
    </source>
</evidence>
<keyword evidence="2" id="KW-1185">Reference proteome</keyword>